<comment type="caution">
    <text evidence="1">The sequence shown here is derived from an EMBL/GenBank/DDBJ whole genome shotgun (WGS) entry which is preliminary data.</text>
</comment>
<sequence length="635" mass="73510">MSGFLPGKFEAREAEAIGMHEALSWLKNFPVFPIILEMDSLHVFNALCDTVVYSNGFGTIIADCRDLAHYLGDVSFSFVRRSAITASRTVARVEGFMSGAELNIMDETVDADHISDLPTFIIHHIMSFLSPKDVVRTGILSTTWRKFQTSFPVLDFDQNNFLVKSRVKRVLPFNLEDMMSRKNFCKSLRKFIRFVDASLHRFCELGFPMQKLRISVSLLEVKESSPLFDKWVELAMENGVKELDFEVITDKNSVNALPQTIFSAKLLTSLKLFGCKLEQPSHCANLQSLKKLSLDEVYVNDQMVQSLVRECRVLEDLSFFYCFGLKRLRISEAHKLKSLILRFTYQELESVEIAVPSLQQLELSFSRVPRLLDVAECPHLRKLVLFLPHFNDQEFHPLISKFPLLEDLSIISLETLERIMISSNRLMHLEVYNCSGLNRINVDAPNLVSFDFEDNPIPIVSTNAPCPLNVLFSNFGDIDTHWYLNLMEFIGAFNQIGELHLSLNYKQVLFNIDEFRSCHPSLPLQVESLSLFMESFSLYMDVVPSEYEILLDGLFWIFYPKNLCLSPENWRYRPFVMWFYDHLRNISTNCCNGRQIKCWRHYLKGINIESFDPLQESSEGDLWLRLDWCFPVLNE</sequence>
<organism evidence="1 2">
    <name type="scientific">Citrus sinensis</name>
    <name type="common">Sweet orange</name>
    <name type="synonym">Citrus aurantium var. sinensis</name>
    <dbReference type="NCBI Taxonomy" id="2711"/>
    <lineage>
        <taxon>Eukaryota</taxon>
        <taxon>Viridiplantae</taxon>
        <taxon>Streptophyta</taxon>
        <taxon>Embryophyta</taxon>
        <taxon>Tracheophyta</taxon>
        <taxon>Spermatophyta</taxon>
        <taxon>Magnoliopsida</taxon>
        <taxon>eudicotyledons</taxon>
        <taxon>Gunneridae</taxon>
        <taxon>Pentapetalae</taxon>
        <taxon>rosids</taxon>
        <taxon>malvids</taxon>
        <taxon>Sapindales</taxon>
        <taxon>Rutaceae</taxon>
        <taxon>Aurantioideae</taxon>
        <taxon>Citrus</taxon>
    </lineage>
</organism>
<reference evidence="2" key="1">
    <citation type="journal article" date="2023" name="Hortic. Res.">
        <title>A chromosome-level phased genome enabling allele-level studies in sweet orange: a case study on citrus Huanglongbing tolerance.</title>
        <authorList>
            <person name="Wu B."/>
            <person name="Yu Q."/>
            <person name="Deng Z."/>
            <person name="Duan Y."/>
            <person name="Luo F."/>
            <person name="Gmitter F. Jr."/>
        </authorList>
    </citation>
    <scope>NUCLEOTIDE SEQUENCE [LARGE SCALE GENOMIC DNA]</scope>
    <source>
        <strain evidence="2">cv. Valencia</strain>
    </source>
</reference>
<name>A0ACB8J9T8_CITSI</name>
<dbReference type="Proteomes" id="UP000829398">
    <property type="component" value="Chromosome 7"/>
</dbReference>
<gene>
    <name evidence="1" type="ORF">KPL71_020639</name>
</gene>
<protein>
    <submittedName>
        <fullName evidence="1">F-box/FBD/LRR-repeat protein</fullName>
    </submittedName>
</protein>
<accession>A0ACB8J9T8</accession>
<evidence type="ECO:0000313" key="1">
    <source>
        <dbReference type="EMBL" id="KAH9714383.1"/>
    </source>
</evidence>
<dbReference type="EMBL" id="CM039176">
    <property type="protein sequence ID" value="KAH9714383.1"/>
    <property type="molecule type" value="Genomic_DNA"/>
</dbReference>
<keyword evidence="2" id="KW-1185">Reference proteome</keyword>
<evidence type="ECO:0000313" key="2">
    <source>
        <dbReference type="Proteomes" id="UP000829398"/>
    </source>
</evidence>
<proteinExistence type="predicted"/>